<dbReference type="InterPro" id="IPR029058">
    <property type="entry name" value="AB_hydrolase_fold"/>
</dbReference>
<dbReference type="PANTHER" id="PTHR43798:SF33">
    <property type="entry name" value="HYDROLASE, PUTATIVE (AFU_ORTHOLOGUE AFUA_2G14860)-RELATED"/>
    <property type="match status" value="1"/>
</dbReference>
<dbReference type="InterPro" id="IPR000073">
    <property type="entry name" value="AB_hydrolase_1"/>
</dbReference>
<sequence length="313" mass="34780">MSTRNDTGGVVATPGWRHHLFEVAGGPMSVHEAGVEGRPVVVLLHGAMYDEARFSWDQLFPTLAEHHHVYAVDTPRHGSSRPWAGRLTHRRLLTILEATFHHLALDTFHLVGLSMGGALAIGHAASHPRQVDSMVLVEPGGLGRRLRHHFPLWLYLHTPGTRRVFNRLHRGKDTTALMRTLASFFTRGTTPTAPERLAQILKEEIDGKGRYAEADLDDWQVDAIGALRLSWNLLDEIPALRCPTLWLRGAESTLVSQEEMAHAVSLLTDAELRVIPNAGHLLPLEQPDAAARAVLEFLDRTKRPGPPGEHQTR</sequence>
<dbReference type="AlphaFoldDB" id="A0A3P1T5A1"/>
<dbReference type="GO" id="GO:0016020">
    <property type="term" value="C:membrane"/>
    <property type="evidence" value="ECO:0007669"/>
    <property type="project" value="TreeGrafter"/>
</dbReference>
<organism evidence="2 3">
    <name type="scientific">Arachnia propionica</name>
    <dbReference type="NCBI Taxonomy" id="1750"/>
    <lineage>
        <taxon>Bacteria</taxon>
        <taxon>Bacillati</taxon>
        <taxon>Actinomycetota</taxon>
        <taxon>Actinomycetes</taxon>
        <taxon>Propionibacteriales</taxon>
        <taxon>Propionibacteriaceae</taxon>
        <taxon>Arachnia</taxon>
    </lineage>
</organism>
<dbReference type="PANTHER" id="PTHR43798">
    <property type="entry name" value="MONOACYLGLYCEROL LIPASE"/>
    <property type="match status" value="1"/>
</dbReference>
<gene>
    <name evidence="2" type="ORF">EII34_09585</name>
</gene>
<dbReference type="Proteomes" id="UP000280819">
    <property type="component" value="Unassembled WGS sequence"/>
</dbReference>
<evidence type="ECO:0000313" key="3">
    <source>
        <dbReference type="Proteomes" id="UP000280819"/>
    </source>
</evidence>
<dbReference type="GO" id="GO:0046464">
    <property type="term" value="P:acylglycerol catabolic process"/>
    <property type="evidence" value="ECO:0007669"/>
    <property type="project" value="TreeGrafter"/>
</dbReference>
<dbReference type="EMBL" id="RQZG01000010">
    <property type="protein sequence ID" value="RRD04549.1"/>
    <property type="molecule type" value="Genomic_DNA"/>
</dbReference>
<evidence type="ECO:0000259" key="1">
    <source>
        <dbReference type="Pfam" id="PF12697"/>
    </source>
</evidence>
<feature type="domain" description="AB hydrolase-1" evidence="1">
    <location>
        <begin position="41"/>
        <end position="293"/>
    </location>
</feature>
<protein>
    <submittedName>
        <fullName evidence="2">Alpha/beta hydrolase</fullName>
    </submittedName>
</protein>
<dbReference type="InterPro" id="IPR050266">
    <property type="entry name" value="AB_hydrolase_sf"/>
</dbReference>
<name>A0A3P1T5A1_9ACTN</name>
<dbReference type="Pfam" id="PF12697">
    <property type="entry name" value="Abhydrolase_6"/>
    <property type="match status" value="1"/>
</dbReference>
<comment type="caution">
    <text evidence="2">The sequence shown here is derived from an EMBL/GenBank/DDBJ whole genome shotgun (WGS) entry which is preliminary data.</text>
</comment>
<dbReference type="PRINTS" id="PR00111">
    <property type="entry name" value="ABHYDROLASE"/>
</dbReference>
<dbReference type="OrthoDB" id="9801162at2"/>
<accession>A0A3P1T5A1</accession>
<dbReference type="Gene3D" id="3.40.50.1820">
    <property type="entry name" value="alpha/beta hydrolase"/>
    <property type="match status" value="1"/>
</dbReference>
<reference evidence="2 3" key="1">
    <citation type="submission" date="2018-11" db="EMBL/GenBank/DDBJ databases">
        <title>Genomes From Bacteria Associated with the Canine Oral Cavity: a Test Case for Automated Genome-Based Taxonomic Assignment.</title>
        <authorList>
            <person name="Coil D.A."/>
            <person name="Jospin G."/>
            <person name="Darling A.E."/>
            <person name="Wallis C."/>
            <person name="Davis I.J."/>
            <person name="Harris S."/>
            <person name="Eisen J.A."/>
            <person name="Holcombe L.J."/>
            <person name="O'Flynn C."/>
        </authorList>
    </citation>
    <scope>NUCLEOTIDE SEQUENCE [LARGE SCALE GENOMIC DNA]</scope>
    <source>
        <strain evidence="2 3">OH887_COT-365</strain>
    </source>
</reference>
<keyword evidence="2" id="KW-0378">Hydrolase</keyword>
<dbReference type="GO" id="GO:0047372">
    <property type="term" value="F:monoacylglycerol lipase activity"/>
    <property type="evidence" value="ECO:0007669"/>
    <property type="project" value="TreeGrafter"/>
</dbReference>
<evidence type="ECO:0000313" key="2">
    <source>
        <dbReference type="EMBL" id="RRD04549.1"/>
    </source>
</evidence>
<proteinExistence type="predicted"/>
<dbReference type="SUPFAM" id="SSF53474">
    <property type="entry name" value="alpha/beta-Hydrolases"/>
    <property type="match status" value="1"/>
</dbReference>
<dbReference type="RefSeq" id="WP_124844939.1">
    <property type="nucleotide sequence ID" value="NZ_RQZG01000010.1"/>
</dbReference>